<gene>
    <name evidence="4" type="ORF">PEVE_00011533</name>
</gene>
<evidence type="ECO:0000313" key="4">
    <source>
        <dbReference type="EMBL" id="CAH3177964.1"/>
    </source>
</evidence>
<dbReference type="InterPro" id="IPR049012">
    <property type="entry name" value="Mutator_transp_dom"/>
</dbReference>
<protein>
    <recommendedName>
        <fullName evidence="6">Exonuclease R569</fullName>
    </recommendedName>
</protein>
<evidence type="ECO:0008006" key="6">
    <source>
        <dbReference type="Google" id="ProtNLM"/>
    </source>
</evidence>
<organism evidence="4 5">
    <name type="scientific">Porites evermanni</name>
    <dbReference type="NCBI Taxonomy" id="104178"/>
    <lineage>
        <taxon>Eukaryota</taxon>
        <taxon>Metazoa</taxon>
        <taxon>Cnidaria</taxon>
        <taxon>Anthozoa</taxon>
        <taxon>Hexacorallia</taxon>
        <taxon>Scleractinia</taxon>
        <taxon>Fungiina</taxon>
        <taxon>Poritidae</taxon>
        <taxon>Porites</taxon>
    </lineage>
</organism>
<sequence length="607" mass="67469">EVGKAVEGVAKSSCQDCLVTEKQEALQNGVQVDDNNLVPISCSYDMGWQKRGKGHNSRTGQGAVMGLSSGKVLDYTTRTKSCRFCDSAKAMGKEPKAHDCRKNHEASSKAMEPAAAVELGTHTRKIKCLSYATAQNKGDSKGIQAAIKSIVPHAFGDHSNCETSWCKFKSNPGTYKHKELPYGKYLQGKKLELELNNIFNDYSTDAVAEKLAPLTNSQRNEALNSVIGSKNPKIRFYGGSESNDFRVACGVAQTNLRYTYISNTLEALNIEPGNFCEMYGEKMTNHVQKDKLRKSSLAYKRGRANARRQNSAQTAKKEAKEGKTYETGIGPNLDLSILPSRTMKEIETIVSPYTPRPLATYTLPVHDIDHFASKVNKLKIVKVIGERKLYKDNKEVSTLPLKEAMSQFLGFVSRSVERAKSRTNKNVVTVLLGHNSLTFDVPVLEKVSFLRNPDGTFSKTNQSSVYSFLFQKSFNAHDALEDVLALRKILFESRIDLSEKTVVENSGVVSASHAAEDVIYLDRRHILMQTFKGNLHHPQYLKKNMIEKISGSGLAFQDLQRVYSRFGKEGLIATLSQPPSSSPLQSPRVTTTARILATIVKYFEEHN</sequence>
<evidence type="ECO:0000259" key="2">
    <source>
        <dbReference type="Pfam" id="PF20700"/>
    </source>
</evidence>
<keyword evidence="5" id="KW-1185">Reference proteome</keyword>
<dbReference type="Gene3D" id="3.30.420.10">
    <property type="entry name" value="Ribonuclease H-like superfamily/Ribonuclease H"/>
    <property type="match status" value="1"/>
</dbReference>
<feature type="domain" description="PML C-terminal" evidence="3">
    <location>
        <begin position="539"/>
        <end position="605"/>
    </location>
</feature>
<evidence type="ECO:0000259" key="3">
    <source>
        <dbReference type="Pfam" id="PF25244"/>
    </source>
</evidence>
<dbReference type="EMBL" id="CALNXI010001833">
    <property type="protein sequence ID" value="CAH3177964.1"/>
    <property type="molecule type" value="Genomic_DNA"/>
</dbReference>
<feature type="domain" description="Mutator-like transposase" evidence="2">
    <location>
        <begin position="127"/>
        <end position="166"/>
    </location>
</feature>
<accession>A0ABN8REZ7</accession>
<evidence type="ECO:0000313" key="5">
    <source>
        <dbReference type="Proteomes" id="UP001159427"/>
    </source>
</evidence>
<proteinExistence type="predicted"/>
<dbReference type="SUPFAM" id="SSF53098">
    <property type="entry name" value="Ribonuclease H-like"/>
    <property type="match status" value="1"/>
</dbReference>
<dbReference type="Pfam" id="PF20700">
    <property type="entry name" value="Mutator"/>
    <property type="match status" value="2"/>
</dbReference>
<dbReference type="InterPro" id="IPR036397">
    <property type="entry name" value="RNaseH_sf"/>
</dbReference>
<feature type="non-terminal residue" evidence="4">
    <location>
        <position position="1"/>
    </location>
</feature>
<dbReference type="InterPro" id="IPR012337">
    <property type="entry name" value="RNaseH-like_sf"/>
</dbReference>
<feature type="domain" description="Mutator-like transposase" evidence="2">
    <location>
        <begin position="1"/>
        <end position="122"/>
    </location>
</feature>
<feature type="compositionally biased region" description="Basic and acidic residues" evidence="1">
    <location>
        <begin position="315"/>
        <end position="324"/>
    </location>
</feature>
<dbReference type="Proteomes" id="UP001159427">
    <property type="component" value="Unassembled WGS sequence"/>
</dbReference>
<evidence type="ECO:0000256" key="1">
    <source>
        <dbReference type="SAM" id="MobiDB-lite"/>
    </source>
</evidence>
<reference evidence="4 5" key="1">
    <citation type="submission" date="2022-05" db="EMBL/GenBank/DDBJ databases">
        <authorList>
            <consortium name="Genoscope - CEA"/>
            <person name="William W."/>
        </authorList>
    </citation>
    <scope>NUCLEOTIDE SEQUENCE [LARGE SCALE GENOMIC DNA]</scope>
</reference>
<dbReference type="Pfam" id="PF25244">
    <property type="entry name" value="PML_C"/>
    <property type="match status" value="1"/>
</dbReference>
<comment type="caution">
    <text evidence="4">The sequence shown here is derived from an EMBL/GenBank/DDBJ whole genome shotgun (WGS) entry which is preliminary data.</text>
</comment>
<feature type="region of interest" description="Disordered" evidence="1">
    <location>
        <begin position="303"/>
        <end position="325"/>
    </location>
</feature>
<name>A0ABN8REZ7_9CNID</name>
<dbReference type="InterPro" id="IPR057617">
    <property type="entry name" value="PML_C"/>
</dbReference>